<organism evidence="8 9">
    <name type="scientific">Helcococcus ovis</name>
    <dbReference type="NCBI Taxonomy" id="72026"/>
    <lineage>
        <taxon>Bacteria</taxon>
        <taxon>Bacillati</taxon>
        <taxon>Bacillota</taxon>
        <taxon>Tissierellia</taxon>
        <taxon>Tissierellales</taxon>
        <taxon>Peptoniphilaceae</taxon>
        <taxon>Helcococcus</taxon>
    </lineage>
</organism>
<dbReference type="InterPro" id="IPR003188">
    <property type="entry name" value="PTS_IIA_lac/cel"/>
</dbReference>
<accession>A0A4R9C314</accession>
<evidence type="ECO:0000256" key="4">
    <source>
        <dbReference type="ARBA" id="ARBA00022683"/>
    </source>
</evidence>
<dbReference type="InterPro" id="IPR036542">
    <property type="entry name" value="PTS_IIA_lac/cel_sf"/>
</dbReference>
<dbReference type="Gene3D" id="1.20.58.80">
    <property type="entry name" value="Phosphotransferase system, lactose/cellobiose-type IIA subunit"/>
    <property type="match status" value="1"/>
</dbReference>
<dbReference type="PROSITE" id="PS51095">
    <property type="entry name" value="PTS_EIIA_TYPE_3"/>
    <property type="match status" value="1"/>
</dbReference>
<sequence>MNIEEISFQIIAAVGSARSLFIEAINEAKNGNFEKADEKIKEGHKIFNQGHKIHLKLISQEADENQKSVGFNLILMHAEDQLMSAESFGILADQFVDVYKKMSN</sequence>
<dbReference type="PANTHER" id="PTHR34382:SF10">
    <property type="entry name" value="PTS SYSTEM OLIGO-BETA-MANNOSIDE-SPECIFIC EIIA COMPONENT"/>
    <property type="match status" value="1"/>
</dbReference>
<keyword evidence="6" id="KW-0479">Metal-binding</keyword>
<reference evidence="8 9" key="1">
    <citation type="submission" date="2019-01" db="EMBL/GenBank/DDBJ databases">
        <title>Draft Genome Sequences of Helcococcus ovis Strains Isolated from the Uterus and Vagina of Dairy Cows with Metritis.</title>
        <authorList>
            <person name="Cunha F."/>
            <person name="Jeon S.J."/>
            <person name="Kutzer P."/>
            <person name="Galvao K.N."/>
        </authorList>
    </citation>
    <scope>NUCLEOTIDE SEQUENCE [LARGE SCALE GENOMIC DNA]</scope>
    <source>
        <strain evidence="8 9">KG-37</strain>
    </source>
</reference>
<keyword evidence="2" id="KW-0762">Sugar transport</keyword>
<keyword evidence="6" id="KW-0460">Magnesium</keyword>
<dbReference type="PANTHER" id="PTHR34382">
    <property type="entry name" value="PTS SYSTEM N,N'-DIACETYLCHITOBIOSE-SPECIFIC EIIA COMPONENT"/>
    <property type="match status" value="1"/>
</dbReference>
<dbReference type="Proteomes" id="UP000297454">
    <property type="component" value="Unassembled WGS sequence"/>
</dbReference>
<feature type="binding site" evidence="6">
    <location>
        <position position="80"/>
    </location>
    <ligand>
        <name>Mg(2+)</name>
        <dbReference type="ChEBI" id="CHEBI:18420"/>
        <note>ligand shared between all trimeric partners</note>
    </ligand>
</feature>
<dbReference type="GO" id="GO:0046872">
    <property type="term" value="F:metal ion binding"/>
    <property type="evidence" value="ECO:0007669"/>
    <property type="project" value="UniProtKB-KW"/>
</dbReference>
<evidence type="ECO:0000256" key="7">
    <source>
        <dbReference type="PROSITE-ProRule" id="PRU00418"/>
    </source>
</evidence>
<evidence type="ECO:0000256" key="2">
    <source>
        <dbReference type="ARBA" id="ARBA00022597"/>
    </source>
</evidence>
<name>A0A4R9C314_9FIRM</name>
<keyword evidence="4" id="KW-0598">Phosphotransferase system</keyword>
<evidence type="ECO:0000256" key="3">
    <source>
        <dbReference type="ARBA" id="ARBA00022679"/>
    </source>
</evidence>
<dbReference type="PIRSF" id="PIRSF000699">
    <property type="entry name" value="PTS_IILac_III"/>
    <property type="match status" value="1"/>
</dbReference>
<feature type="modified residue" description="Phosphohistidine; by HPr" evidence="7">
    <location>
        <position position="77"/>
    </location>
</feature>
<dbReference type="EMBL" id="SCFR01000001">
    <property type="protein sequence ID" value="TFF67624.1"/>
    <property type="molecule type" value="Genomic_DNA"/>
</dbReference>
<comment type="caution">
    <text evidence="8">The sequence shown here is derived from an EMBL/GenBank/DDBJ whole genome shotgun (WGS) entry which is preliminary data.</text>
</comment>
<evidence type="ECO:0000313" key="8">
    <source>
        <dbReference type="EMBL" id="TFF67624.1"/>
    </source>
</evidence>
<gene>
    <name evidence="8" type="ORF">EQF91_00030</name>
</gene>
<feature type="active site" description="Tele-phosphohistidine intermediate" evidence="5">
    <location>
        <position position="77"/>
    </location>
</feature>
<protein>
    <submittedName>
        <fullName evidence="8">PTS lactose/cellobiose transporter subunit IIA</fullName>
    </submittedName>
</protein>
<evidence type="ECO:0000256" key="1">
    <source>
        <dbReference type="ARBA" id="ARBA00022448"/>
    </source>
</evidence>
<dbReference type="GO" id="GO:0016740">
    <property type="term" value="F:transferase activity"/>
    <property type="evidence" value="ECO:0007669"/>
    <property type="project" value="UniProtKB-KW"/>
</dbReference>
<evidence type="ECO:0000256" key="5">
    <source>
        <dbReference type="PIRSR" id="PIRSR000699-1"/>
    </source>
</evidence>
<keyword evidence="1" id="KW-0813">Transport</keyword>
<dbReference type="GO" id="GO:0009401">
    <property type="term" value="P:phosphoenolpyruvate-dependent sugar phosphotransferase system"/>
    <property type="evidence" value="ECO:0007669"/>
    <property type="project" value="UniProtKB-KW"/>
</dbReference>
<dbReference type="RefSeq" id="WP_134744006.1">
    <property type="nucleotide sequence ID" value="NZ_CP119762.1"/>
</dbReference>
<dbReference type="Pfam" id="PF02255">
    <property type="entry name" value="PTS_IIA"/>
    <property type="match status" value="1"/>
</dbReference>
<dbReference type="CDD" id="cd00215">
    <property type="entry name" value="PTS_IIA_lac"/>
    <property type="match status" value="1"/>
</dbReference>
<evidence type="ECO:0000256" key="6">
    <source>
        <dbReference type="PIRSR" id="PIRSR000699-2"/>
    </source>
</evidence>
<dbReference type="SUPFAM" id="SSF46973">
    <property type="entry name" value="Enzyme IIa from lactose specific PTS, IIa-lac"/>
    <property type="match status" value="1"/>
</dbReference>
<comment type="cofactor">
    <cofactor evidence="6">
        <name>Mg(2+)</name>
        <dbReference type="ChEBI" id="CHEBI:18420"/>
    </cofactor>
    <text evidence="6">Binds 1 Mg(2+) ion per trimer.</text>
</comment>
<keyword evidence="3" id="KW-0808">Transferase</keyword>
<dbReference type="AlphaFoldDB" id="A0A4R9C314"/>
<keyword evidence="9" id="KW-1185">Reference proteome</keyword>
<proteinExistence type="predicted"/>
<evidence type="ECO:0000313" key="9">
    <source>
        <dbReference type="Proteomes" id="UP000297454"/>
    </source>
</evidence>